<dbReference type="SUPFAM" id="SSF55681">
    <property type="entry name" value="Class II aaRS and biotin synthetases"/>
    <property type="match status" value="1"/>
</dbReference>
<dbReference type="GO" id="GO:0005737">
    <property type="term" value="C:cytoplasm"/>
    <property type="evidence" value="ECO:0007669"/>
    <property type="project" value="TreeGrafter"/>
</dbReference>
<evidence type="ECO:0000313" key="2">
    <source>
        <dbReference type="EMBL" id="GFH06613.1"/>
    </source>
</evidence>
<gene>
    <name evidence="2" type="ORF">HaLaN_01273</name>
</gene>
<feature type="non-terminal residue" evidence="2">
    <location>
        <position position="197"/>
    </location>
</feature>
<dbReference type="Pfam" id="PF03099">
    <property type="entry name" value="BPL_LplA_LipB"/>
    <property type="match status" value="1"/>
</dbReference>
<protein>
    <submittedName>
        <fullName evidence="2">BPL/LPL catalytic domain-containing protein</fullName>
    </submittedName>
</protein>
<dbReference type="AlphaFoldDB" id="A0A699Y959"/>
<dbReference type="EMBL" id="BLLF01000047">
    <property type="protein sequence ID" value="GFH06613.1"/>
    <property type="molecule type" value="Genomic_DNA"/>
</dbReference>
<evidence type="ECO:0000259" key="1">
    <source>
        <dbReference type="Pfam" id="PF03099"/>
    </source>
</evidence>
<dbReference type="PANTHER" id="PTHR12835">
    <property type="entry name" value="BIOTIN PROTEIN LIGASE"/>
    <property type="match status" value="1"/>
</dbReference>
<accession>A0A699Y959</accession>
<name>A0A699Y959_HAELA</name>
<dbReference type="InterPro" id="IPR004143">
    <property type="entry name" value="BPL_LPL_catalytic"/>
</dbReference>
<feature type="domain" description="BPL/LPL catalytic" evidence="1">
    <location>
        <begin position="34"/>
        <end position="96"/>
    </location>
</feature>
<dbReference type="Gene3D" id="3.30.930.10">
    <property type="entry name" value="Bira Bifunctional Protein, Domain 2"/>
    <property type="match status" value="2"/>
</dbReference>
<organism evidence="2 3">
    <name type="scientific">Haematococcus lacustris</name>
    <name type="common">Green alga</name>
    <name type="synonym">Haematococcus pluvialis</name>
    <dbReference type="NCBI Taxonomy" id="44745"/>
    <lineage>
        <taxon>Eukaryota</taxon>
        <taxon>Viridiplantae</taxon>
        <taxon>Chlorophyta</taxon>
        <taxon>core chlorophytes</taxon>
        <taxon>Chlorophyceae</taxon>
        <taxon>CS clade</taxon>
        <taxon>Chlamydomonadales</taxon>
        <taxon>Haematococcaceae</taxon>
        <taxon>Haematococcus</taxon>
    </lineage>
</organism>
<evidence type="ECO:0000313" key="3">
    <source>
        <dbReference type="Proteomes" id="UP000485058"/>
    </source>
</evidence>
<comment type="caution">
    <text evidence="2">The sequence shown here is derived from an EMBL/GenBank/DDBJ whole genome shotgun (WGS) entry which is preliminary data.</text>
</comment>
<dbReference type="PANTHER" id="PTHR12835:SF5">
    <property type="entry name" value="BIOTIN--PROTEIN LIGASE"/>
    <property type="match status" value="1"/>
</dbReference>
<keyword evidence="3" id="KW-1185">Reference proteome</keyword>
<feature type="non-terminal residue" evidence="2">
    <location>
        <position position="1"/>
    </location>
</feature>
<dbReference type="GO" id="GO:0004077">
    <property type="term" value="F:biotin--[biotin carboxyl-carrier protein] ligase activity"/>
    <property type="evidence" value="ECO:0007669"/>
    <property type="project" value="TreeGrafter"/>
</dbReference>
<sequence>MSALPPSAIKPLGRVLLCTHEIGSTQDVLRGSCQGVLQPGCVLLADKQTGGKGRGGNQWVSPDGCLMFSASRQVAILGEQAPFINYLVCLAVLRGIKATLQQLYPVVVGIGLNLTNKQPTTCLQQLLEQAHTSQESGASGREPDTCPVISRELLLANVVSHLDECFSVFEQHGFAPLEADYLSSWMHSGQLVTTQGR</sequence>
<proteinExistence type="predicted"/>
<reference evidence="2 3" key="1">
    <citation type="submission" date="2020-02" db="EMBL/GenBank/DDBJ databases">
        <title>Draft genome sequence of Haematococcus lacustris strain NIES-144.</title>
        <authorList>
            <person name="Morimoto D."/>
            <person name="Nakagawa S."/>
            <person name="Yoshida T."/>
            <person name="Sawayama S."/>
        </authorList>
    </citation>
    <scope>NUCLEOTIDE SEQUENCE [LARGE SCALE GENOMIC DNA]</scope>
    <source>
        <strain evidence="2 3">NIES-144</strain>
    </source>
</reference>
<dbReference type="InterPro" id="IPR045864">
    <property type="entry name" value="aa-tRNA-synth_II/BPL/LPL"/>
</dbReference>
<dbReference type="Proteomes" id="UP000485058">
    <property type="component" value="Unassembled WGS sequence"/>
</dbReference>